<proteinExistence type="predicted"/>
<reference evidence="2 3" key="1">
    <citation type="submission" date="2023-07" db="EMBL/GenBank/DDBJ databases">
        <title>Sequencing the genomes of 1000 actinobacteria strains.</title>
        <authorList>
            <person name="Klenk H.-P."/>
        </authorList>
    </citation>
    <scope>NUCLEOTIDE SEQUENCE [LARGE SCALE GENOMIC DNA]</scope>
    <source>
        <strain evidence="2 3">DSM 44109</strain>
    </source>
</reference>
<feature type="compositionally biased region" description="Basic and acidic residues" evidence="1">
    <location>
        <begin position="343"/>
        <end position="357"/>
    </location>
</feature>
<protein>
    <submittedName>
        <fullName evidence="2">Uncharacterized protein</fullName>
    </submittedName>
</protein>
<sequence>MGKFDGMDPELVRDLLSEVKQAVTRMRDAEGRITQLMSGAGLSSQSAHRPSQVADACEVMVRDVSARVALLEKKIKQEAAPAAEPRAGEPKTADPGSEADGKSEPRPTTPKAEDLKPAVPRGDEGPPAREHPQADRPKDGSEPDPRPDPKPDTGSKGDESSPRDTGSKGDETPSRETGSRGDETPSRDTGSDSKGGTGSKGDETSPRDGGPTSDRSGDDDGSRKVNVYDPRMENVSDNGSDLKPDTGSKGDETSPRDGGSVPDGSGEGFDPPVENVSDDGPGVGSEDGAGSDFKDGTGSKGDETSPRDGGSVPDGSGEGFDPPVENVSDDGPGVGSEDGAGSDFKDGTGSKGDETSPRDGGSASDGDILDTARKDHPDDIDQRGDMKPRVVAVDGVPVLQVPLDSPTAAEVAELLKNIEDIPPLEMPGADGGSDTAARPDRIEPRTAPPWTDSGVPVPDTADLDQAFQPPDGQESGTRSAGNAPGSAETRPAVGQAAAWQADGDVVSVQADPPSVEALKTLADNARDVEPVDMPSVRVPDGETWGEGAWAPMDVGPDGPAGDVDPGDPLRPVPPPGGRSGGQ</sequence>
<feature type="compositionally biased region" description="Basic and acidic residues" evidence="1">
    <location>
        <begin position="370"/>
        <end position="388"/>
    </location>
</feature>
<name>A0ABT9QWY9_9ACTN</name>
<feature type="compositionally biased region" description="Basic and acidic residues" evidence="1">
    <location>
        <begin position="292"/>
        <end position="306"/>
    </location>
</feature>
<dbReference type="Proteomes" id="UP001230426">
    <property type="component" value="Unassembled WGS sequence"/>
</dbReference>
<evidence type="ECO:0000313" key="3">
    <source>
        <dbReference type="Proteomes" id="UP001230426"/>
    </source>
</evidence>
<gene>
    <name evidence="2" type="ORF">J2S55_000024</name>
</gene>
<keyword evidence="3" id="KW-1185">Reference proteome</keyword>
<feature type="region of interest" description="Disordered" evidence="1">
    <location>
        <begin position="419"/>
        <end position="509"/>
    </location>
</feature>
<evidence type="ECO:0000313" key="2">
    <source>
        <dbReference type="EMBL" id="MDP9860765.1"/>
    </source>
</evidence>
<evidence type="ECO:0000256" key="1">
    <source>
        <dbReference type="SAM" id="MobiDB-lite"/>
    </source>
</evidence>
<feature type="compositionally biased region" description="Low complexity" evidence="1">
    <location>
        <begin position="550"/>
        <end position="563"/>
    </location>
</feature>
<feature type="compositionally biased region" description="Basic and acidic residues" evidence="1">
    <location>
        <begin position="99"/>
        <end position="191"/>
    </location>
</feature>
<comment type="caution">
    <text evidence="2">The sequence shown here is derived from an EMBL/GenBank/DDBJ whole genome shotgun (WGS) entry which is preliminary data.</text>
</comment>
<dbReference type="EMBL" id="JAUSRB010000001">
    <property type="protein sequence ID" value="MDP9860765.1"/>
    <property type="molecule type" value="Genomic_DNA"/>
</dbReference>
<feature type="region of interest" description="Disordered" evidence="1">
    <location>
        <begin position="76"/>
        <end position="388"/>
    </location>
</feature>
<feature type="region of interest" description="Disordered" evidence="1">
    <location>
        <begin position="530"/>
        <end position="582"/>
    </location>
</feature>
<dbReference type="RefSeq" id="WP_306856401.1">
    <property type="nucleotide sequence ID" value="NZ_JAUSRB010000001.1"/>
</dbReference>
<feature type="compositionally biased region" description="Basic and acidic residues" evidence="1">
    <location>
        <begin position="230"/>
        <end position="255"/>
    </location>
</feature>
<organism evidence="2 3">
    <name type="scientific">Streptosporangium brasiliense</name>
    <dbReference type="NCBI Taxonomy" id="47480"/>
    <lineage>
        <taxon>Bacteria</taxon>
        <taxon>Bacillati</taxon>
        <taxon>Actinomycetota</taxon>
        <taxon>Actinomycetes</taxon>
        <taxon>Streptosporangiales</taxon>
        <taxon>Streptosporangiaceae</taxon>
        <taxon>Streptosporangium</taxon>
    </lineage>
</organism>
<accession>A0ABT9QWY9</accession>